<keyword evidence="3 6" id="KW-0129">CBS domain</keyword>
<dbReference type="RefSeq" id="WP_159298798.1">
    <property type="nucleotide sequence ID" value="NZ_CP047121.1"/>
</dbReference>
<feature type="site" description="Catalytically relevant" evidence="5">
    <location>
        <position position="146"/>
    </location>
</feature>
<reference evidence="9 10" key="1">
    <citation type="submission" date="2019-12" db="EMBL/GenBank/DDBJ databases">
        <title>Lactobacillus hilgardii FLUB.</title>
        <authorList>
            <person name="Gustaw K."/>
        </authorList>
    </citation>
    <scope>NUCLEOTIDE SEQUENCE [LARGE SCALE GENOMIC DNA]</scope>
    <source>
        <strain evidence="9 10">FLUB</strain>
    </source>
</reference>
<dbReference type="InterPro" id="IPR004800">
    <property type="entry name" value="KdsD/KpsF-type"/>
</dbReference>
<organism evidence="9 10">
    <name type="scientific">Lentilactobacillus hilgardii</name>
    <name type="common">Lactobacillus hilgardii</name>
    <dbReference type="NCBI Taxonomy" id="1588"/>
    <lineage>
        <taxon>Bacteria</taxon>
        <taxon>Bacillati</taxon>
        <taxon>Bacillota</taxon>
        <taxon>Bacilli</taxon>
        <taxon>Lactobacillales</taxon>
        <taxon>Lactobacillaceae</taxon>
        <taxon>Lentilactobacillus</taxon>
    </lineage>
</organism>
<dbReference type="Gene3D" id="3.40.50.10490">
    <property type="entry name" value="Glucose-6-phosphate isomerase like protein, domain 1"/>
    <property type="match status" value="1"/>
</dbReference>
<dbReference type="PROSITE" id="PS51371">
    <property type="entry name" value="CBS"/>
    <property type="match status" value="2"/>
</dbReference>
<dbReference type="InterPro" id="IPR050986">
    <property type="entry name" value="GutQ/KpsF_isomerases"/>
</dbReference>
<evidence type="ECO:0000256" key="4">
    <source>
        <dbReference type="PIRNR" id="PIRNR004692"/>
    </source>
</evidence>
<accession>A0A6P1EB72</accession>
<dbReference type="GeneID" id="69059093"/>
<evidence type="ECO:0000256" key="6">
    <source>
        <dbReference type="PROSITE-ProRule" id="PRU00703"/>
    </source>
</evidence>
<feature type="domain" description="CBS" evidence="7">
    <location>
        <begin position="270"/>
        <end position="317"/>
    </location>
</feature>
<evidence type="ECO:0000256" key="5">
    <source>
        <dbReference type="PIRSR" id="PIRSR004692-3"/>
    </source>
</evidence>
<evidence type="ECO:0000256" key="1">
    <source>
        <dbReference type="ARBA" id="ARBA00008165"/>
    </source>
</evidence>
<name>A0A6P1EB72_LENHI</name>
<keyword evidence="2" id="KW-0677">Repeat</keyword>
<dbReference type="PANTHER" id="PTHR42745">
    <property type="match status" value="1"/>
</dbReference>
<dbReference type="EMBL" id="CP047121">
    <property type="protein sequence ID" value="QHB52855.1"/>
    <property type="molecule type" value="Genomic_DNA"/>
</dbReference>
<keyword evidence="9" id="KW-0413">Isomerase</keyword>
<feature type="site" description="Catalytically relevant" evidence="5">
    <location>
        <position position="102"/>
    </location>
</feature>
<dbReference type="Pfam" id="PF00571">
    <property type="entry name" value="CBS"/>
    <property type="match status" value="2"/>
</dbReference>
<dbReference type="InterPro" id="IPR046342">
    <property type="entry name" value="CBS_dom_sf"/>
</dbReference>
<feature type="domain" description="CBS" evidence="7">
    <location>
        <begin position="204"/>
        <end position="261"/>
    </location>
</feature>
<evidence type="ECO:0000256" key="3">
    <source>
        <dbReference type="ARBA" id="ARBA00023122"/>
    </source>
</evidence>
<dbReference type="InterPro" id="IPR046348">
    <property type="entry name" value="SIS_dom_sf"/>
</dbReference>
<dbReference type="InterPro" id="IPR035474">
    <property type="entry name" value="SIS_Kpsf"/>
</dbReference>
<evidence type="ECO:0000259" key="8">
    <source>
        <dbReference type="PROSITE" id="PS51464"/>
    </source>
</evidence>
<dbReference type="AlphaFoldDB" id="A0A6P1EB72"/>
<dbReference type="SMR" id="A0A6P1EB72"/>
<dbReference type="CDD" id="cd04604">
    <property type="entry name" value="CBS_pair_SIS_assoc"/>
    <property type="match status" value="1"/>
</dbReference>
<dbReference type="InterPro" id="IPR000644">
    <property type="entry name" value="CBS_dom"/>
</dbReference>
<dbReference type="Gene3D" id="3.10.580.10">
    <property type="entry name" value="CBS-domain"/>
    <property type="match status" value="1"/>
</dbReference>
<dbReference type="GO" id="GO:0016853">
    <property type="term" value="F:isomerase activity"/>
    <property type="evidence" value="ECO:0007669"/>
    <property type="project" value="UniProtKB-KW"/>
</dbReference>
<dbReference type="PIRSF" id="PIRSF004692">
    <property type="entry name" value="KdsD_KpsF"/>
    <property type="match status" value="1"/>
</dbReference>
<feature type="site" description="Catalytically relevant" evidence="5">
    <location>
        <position position="50"/>
    </location>
</feature>
<dbReference type="PROSITE" id="PS51464">
    <property type="entry name" value="SIS"/>
    <property type="match status" value="1"/>
</dbReference>
<feature type="domain" description="SIS" evidence="8">
    <location>
        <begin position="32"/>
        <end position="178"/>
    </location>
</feature>
<dbReference type="GO" id="GO:0097367">
    <property type="term" value="F:carbohydrate derivative binding"/>
    <property type="evidence" value="ECO:0007669"/>
    <property type="project" value="InterPro"/>
</dbReference>
<proteinExistence type="inferred from homology"/>
<dbReference type="Pfam" id="PF01380">
    <property type="entry name" value="SIS"/>
    <property type="match status" value="1"/>
</dbReference>
<sequence>MAYYELAQDIFESEKQALDEVSQRLDEHFDDLVNMINETTGRVIFIGNGKSEIIAEKISASLSSIGQSSFTIDAATAFHGDLGRLAKNDTVLLVSNSGETQEVVQTLFAMKTIFPNGISTVALTGNPNSTLAKNTDLVINLSVKKEADVTGLAPTSSTTATLVLGDALLVALEKIRSFDKKQFAQYHPGGSIGKMLLQQVKHVMHTKIPYVEEDTKINDVIYTISNFGLGITLVRDIETNQITGIVTDGDIRKKFLDVPAVKRSTARDYMTRGFVSINQEKRNRDAWRMMASRNISNLIVRDNDDHVVGVITIHDVL</sequence>
<evidence type="ECO:0000313" key="10">
    <source>
        <dbReference type="Proteomes" id="UP000465035"/>
    </source>
</evidence>
<dbReference type="GO" id="GO:0005975">
    <property type="term" value="P:carbohydrate metabolic process"/>
    <property type="evidence" value="ECO:0007669"/>
    <property type="project" value="InterPro"/>
</dbReference>
<dbReference type="CDD" id="cd05014">
    <property type="entry name" value="SIS_Kpsf"/>
    <property type="match status" value="1"/>
</dbReference>
<evidence type="ECO:0000259" key="7">
    <source>
        <dbReference type="PROSITE" id="PS51371"/>
    </source>
</evidence>
<dbReference type="NCBIfam" id="TIGR00393">
    <property type="entry name" value="kpsF"/>
    <property type="match status" value="1"/>
</dbReference>
<evidence type="ECO:0000313" key="9">
    <source>
        <dbReference type="EMBL" id="QHB52855.1"/>
    </source>
</evidence>
<gene>
    <name evidence="9" type="ORF">GQR93_11980</name>
</gene>
<protein>
    <submittedName>
        <fullName evidence="9">KpsF/GutQ family sugar-phosphate isomerase</fullName>
    </submittedName>
</protein>
<comment type="similarity">
    <text evidence="1 4">Belongs to the SIS family. GutQ/KpsF subfamily.</text>
</comment>
<feature type="site" description="Catalytically relevant" evidence="5">
    <location>
        <position position="187"/>
    </location>
</feature>
<evidence type="ECO:0000256" key="2">
    <source>
        <dbReference type="ARBA" id="ARBA00022737"/>
    </source>
</evidence>
<dbReference type="PANTHER" id="PTHR42745:SF1">
    <property type="entry name" value="ARABINOSE 5-PHOSPHATE ISOMERASE KDSD"/>
    <property type="match status" value="1"/>
</dbReference>
<dbReference type="InterPro" id="IPR001347">
    <property type="entry name" value="SIS_dom"/>
</dbReference>
<dbReference type="GO" id="GO:1901135">
    <property type="term" value="P:carbohydrate derivative metabolic process"/>
    <property type="evidence" value="ECO:0007669"/>
    <property type="project" value="InterPro"/>
</dbReference>
<dbReference type="SUPFAM" id="SSF53697">
    <property type="entry name" value="SIS domain"/>
    <property type="match status" value="1"/>
</dbReference>
<dbReference type="Proteomes" id="UP000465035">
    <property type="component" value="Chromosome"/>
</dbReference>